<feature type="binding site" evidence="13">
    <location>
        <position position="71"/>
    </location>
    <ligand>
        <name>ATP</name>
        <dbReference type="ChEBI" id="CHEBI:30616"/>
    </ligand>
</feature>
<evidence type="ECO:0000256" key="11">
    <source>
        <dbReference type="PIRNR" id="PIRNR039133"/>
    </source>
</evidence>
<dbReference type="SUPFAM" id="SSF69572">
    <property type="entry name" value="Activating enzymes of the ubiquitin-like proteins"/>
    <property type="match status" value="1"/>
</dbReference>
<dbReference type="OMA" id="TPSEHIH"/>
<evidence type="ECO:0000256" key="5">
    <source>
        <dbReference type="ARBA" id="ARBA00022723"/>
    </source>
</evidence>
<name>A0A8I6RMZ8_CIMLE</name>
<evidence type="ECO:0000256" key="2">
    <source>
        <dbReference type="ARBA" id="ARBA00004718"/>
    </source>
</evidence>
<feature type="binding site" evidence="14">
    <location>
        <position position="429"/>
    </location>
    <ligand>
        <name>Zn(2+)</name>
        <dbReference type="ChEBI" id="CHEBI:29105"/>
    </ligand>
</feature>
<dbReference type="InterPro" id="IPR042449">
    <property type="entry name" value="Ub-E1_IAD_1"/>
</dbReference>
<keyword evidence="6 11" id="KW-0547">Nucleotide-binding</keyword>
<feature type="binding site" evidence="13">
    <location>
        <begin position="55"/>
        <end position="58"/>
    </location>
    <ligand>
        <name>ATP</name>
        <dbReference type="ChEBI" id="CHEBI:30616"/>
    </ligand>
</feature>
<evidence type="ECO:0000256" key="7">
    <source>
        <dbReference type="ARBA" id="ARBA00022786"/>
    </source>
</evidence>
<dbReference type="CTD" id="10054"/>
<dbReference type="GO" id="GO:0016925">
    <property type="term" value="P:protein sumoylation"/>
    <property type="evidence" value="ECO:0007669"/>
    <property type="project" value="UniProtKB-UniRule"/>
</dbReference>
<dbReference type="InterPro" id="IPR000594">
    <property type="entry name" value="ThiF_NAD_FAD-bd"/>
</dbReference>
<evidence type="ECO:0000259" key="18">
    <source>
        <dbReference type="Pfam" id="PF14732"/>
    </source>
</evidence>
<sequence length="597" mass="66841">MALTCLNEETRTKLKESPVLVVGAGGIGCELLKNLVMTGFENIEIIDLDTIEVSNLNRQFLFQKQHVGQSKAKVAKESVLRFNPASKIVAHHASVIGPEYNVNYFKRFKLVLNALDNLAARGHVNRMCLAAGVPLVESGTAGYSGQVEIIIKGLTKCYECEPKPQPKVYASCTIRNTPSEHIHCTIWAKYLFNQLFGEEDADVDVSPDTVTDPEISGDPNAAIKKPTTSTRNWAKQNGYEPEKIFSKLFTEDIKYLLTMDKLWEKRRKPEPLEWGNIPETSSSSPSSTSVIKDQRQWSLKECVEVFSDNLLKLKEISEKLDPGSYLIWDKDEEVHMNFVASCANLRAHVFHIPMKTKFDIKSMAGNIIPAIATSNAVIAGMVTHYALKILEGRFQDCPSVYLRQGVTARGMQIVPEKGLQPPNPKCRVCGDTPQLTLVTNLAKMTCKEFESSVLKRKLNMPAPDVCLYNKVIISSDPEETEQNNEKTLKEMGVADGAILDVDDFLQTYSLKLILTHREMKPGEPDFFIVGDMSELKKEIEKASQEYKKVTNGKDEDMEIVDDKESRSKRKSETISVPAKKRKTEDSPESDSDDVVPL</sequence>
<comment type="similarity">
    <text evidence="3 11">Belongs to the ubiquitin-activating E1 family.</text>
</comment>
<feature type="binding site" evidence="14">
    <location>
        <position position="157"/>
    </location>
    <ligand>
        <name>Zn(2+)</name>
        <dbReference type="ChEBI" id="CHEBI:29105"/>
    </ligand>
</feature>
<dbReference type="Gene3D" id="3.10.290.20">
    <property type="entry name" value="Ubiquitin-like 2 activating enzyme e1b. Chain: B, domain 3"/>
    <property type="match status" value="1"/>
</dbReference>
<evidence type="ECO:0000256" key="3">
    <source>
        <dbReference type="ARBA" id="ARBA00005673"/>
    </source>
</evidence>
<feature type="domain" description="Ubiquitin-activating enzyme SCCH" evidence="17">
    <location>
        <begin position="328"/>
        <end position="361"/>
    </location>
</feature>
<evidence type="ECO:0000256" key="10">
    <source>
        <dbReference type="ARBA" id="ARBA00023242"/>
    </source>
</evidence>
<dbReference type="Gene3D" id="1.10.10.520">
    <property type="entry name" value="Ubiquitin activating enzymes (Uba3). Chain: B, domain 2"/>
    <property type="match status" value="1"/>
</dbReference>
<dbReference type="FunFam" id="3.50.50.80:FF:000002">
    <property type="entry name" value="SUMO-activating enzyme subunit 2"/>
    <property type="match status" value="1"/>
</dbReference>
<organism evidence="19 20">
    <name type="scientific">Cimex lectularius</name>
    <name type="common">Bed bug</name>
    <name type="synonym">Acanthia lectularia</name>
    <dbReference type="NCBI Taxonomy" id="79782"/>
    <lineage>
        <taxon>Eukaryota</taxon>
        <taxon>Metazoa</taxon>
        <taxon>Ecdysozoa</taxon>
        <taxon>Arthropoda</taxon>
        <taxon>Hexapoda</taxon>
        <taxon>Insecta</taxon>
        <taxon>Pterygota</taxon>
        <taxon>Neoptera</taxon>
        <taxon>Paraneoptera</taxon>
        <taxon>Hemiptera</taxon>
        <taxon>Heteroptera</taxon>
        <taxon>Panheteroptera</taxon>
        <taxon>Cimicomorpha</taxon>
        <taxon>Cimicidae</taxon>
        <taxon>Cimex</taxon>
    </lineage>
</organism>
<feature type="binding site" evidence="13">
    <location>
        <begin position="116"/>
        <end position="121"/>
    </location>
    <ligand>
        <name>ATP</name>
        <dbReference type="ChEBI" id="CHEBI:30616"/>
    </ligand>
</feature>
<dbReference type="Pfam" id="PF00899">
    <property type="entry name" value="ThiF"/>
    <property type="match status" value="1"/>
</dbReference>
<evidence type="ECO:0000256" key="12">
    <source>
        <dbReference type="PIRSR" id="PIRSR039133-1"/>
    </source>
</evidence>
<dbReference type="PANTHER" id="PTHR10953:SF5">
    <property type="entry name" value="SUMO-ACTIVATING ENZYME SUBUNIT 2"/>
    <property type="match status" value="1"/>
</dbReference>
<keyword evidence="5 11" id="KW-0479">Metal-binding</keyword>
<evidence type="ECO:0000259" key="17">
    <source>
        <dbReference type="Pfam" id="PF10585"/>
    </source>
</evidence>
<protein>
    <recommendedName>
        <fullName evidence="11">SUMO-activating enzyme subunit</fullName>
    </recommendedName>
</protein>
<dbReference type="GeneID" id="106666041"/>
<comment type="pathway">
    <text evidence="2 11">Protein modification; protein sumoylation.</text>
</comment>
<dbReference type="PIRSF" id="PIRSF039133">
    <property type="entry name" value="SUMO_E1B"/>
    <property type="match status" value="1"/>
</dbReference>
<feature type="region of interest" description="Disordered" evidence="15">
    <location>
        <begin position="546"/>
        <end position="597"/>
    </location>
</feature>
<dbReference type="InterPro" id="IPR019572">
    <property type="entry name" value="UBA_E1_SCCH"/>
</dbReference>
<comment type="subunit">
    <text evidence="11">Heterodimer.</text>
</comment>
<dbReference type="FunFam" id="3.40.50.720:FF:000618">
    <property type="entry name" value="SUMO-activating enzyme subunit 2"/>
    <property type="match status" value="1"/>
</dbReference>
<dbReference type="InterPro" id="IPR028077">
    <property type="entry name" value="UAE_UbL_dom"/>
</dbReference>
<feature type="binding site" evidence="14">
    <location>
        <position position="426"/>
    </location>
    <ligand>
        <name>Zn(2+)</name>
        <dbReference type="ChEBI" id="CHEBI:29105"/>
    </ligand>
</feature>
<feature type="active site" description="Glycyl thioester intermediate" evidence="12">
    <location>
        <position position="172"/>
    </location>
</feature>
<feature type="binding site" evidence="14">
    <location>
        <position position="160"/>
    </location>
    <ligand>
        <name>Zn(2+)</name>
        <dbReference type="ChEBI" id="CHEBI:29105"/>
    </ligand>
</feature>
<proteinExistence type="inferred from homology"/>
<dbReference type="GO" id="GO:0005524">
    <property type="term" value="F:ATP binding"/>
    <property type="evidence" value="ECO:0007669"/>
    <property type="project" value="UniProtKB-UniRule"/>
</dbReference>
<dbReference type="InterPro" id="IPR035985">
    <property type="entry name" value="Ubiquitin-activating_enz"/>
</dbReference>
<dbReference type="InterPro" id="IPR030661">
    <property type="entry name" value="Uba2"/>
</dbReference>
<dbReference type="EnsemblMetazoa" id="XM_014392916.2">
    <property type="protein sequence ID" value="XP_014248402.1"/>
    <property type="gene ID" value="LOC106666041"/>
</dbReference>
<dbReference type="OrthoDB" id="10255449at2759"/>
<reference evidence="19" key="1">
    <citation type="submission" date="2022-01" db="UniProtKB">
        <authorList>
            <consortium name="EnsemblMetazoa"/>
        </authorList>
    </citation>
    <scope>IDENTIFICATION</scope>
</reference>
<feature type="domain" description="Ubiquitin/SUMO-activating enzyme ubiquitin-like" evidence="18">
    <location>
        <begin position="438"/>
        <end position="518"/>
    </location>
</feature>
<evidence type="ECO:0000259" key="16">
    <source>
        <dbReference type="Pfam" id="PF00899"/>
    </source>
</evidence>
<feature type="compositionally biased region" description="Basic and acidic residues" evidence="15">
    <location>
        <begin position="546"/>
        <end position="565"/>
    </location>
</feature>
<dbReference type="AlphaFoldDB" id="A0A8I6RMZ8"/>
<dbReference type="GO" id="GO:0019948">
    <property type="term" value="F:SUMO activating enzyme activity"/>
    <property type="evidence" value="ECO:0007669"/>
    <property type="project" value="UniProtKB-UniRule"/>
</dbReference>
<keyword evidence="4" id="KW-0808">Transferase</keyword>
<keyword evidence="8 11" id="KW-0862">Zinc</keyword>
<keyword evidence="7 11" id="KW-0833">Ubl conjugation pathway</keyword>
<evidence type="ECO:0000256" key="6">
    <source>
        <dbReference type="ARBA" id="ARBA00022741"/>
    </source>
</evidence>
<keyword evidence="9 11" id="KW-0067">ATP-binding</keyword>
<evidence type="ECO:0000256" key="14">
    <source>
        <dbReference type="PIRSR" id="PIRSR039133-3"/>
    </source>
</evidence>
<dbReference type="Proteomes" id="UP000494040">
    <property type="component" value="Unassembled WGS sequence"/>
</dbReference>
<dbReference type="GO" id="GO:0016740">
    <property type="term" value="F:transferase activity"/>
    <property type="evidence" value="ECO:0007669"/>
    <property type="project" value="UniProtKB-KW"/>
</dbReference>
<dbReference type="PANTHER" id="PTHR10953">
    <property type="entry name" value="UBIQUITIN-ACTIVATING ENZYME E1"/>
    <property type="match status" value="1"/>
</dbReference>
<evidence type="ECO:0000256" key="4">
    <source>
        <dbReference type="ARBA" id="ARBA00022679"/>
    </source>
</evidence>
<dbReference type="GO" id="GO:0031510">
    <property type="term" value="C:SUMO activating enzyme complex"/>
    <property type="evidence" value="ECO:0007669"/>
    <property type="project" value="UniProtKB-UniRule"/>
</dbReference>
<dbReference type="GO" id="GO:0005737">
    <property type="term" value="C:cytoplasm"/>
    <property type="evidence" value="ECO:0007669"/>
    <property type="project" value="TreeGrafter"/>
</dbReference>
<evidence type="ECO:0000256" key="8">
    <source>
        <dbReference type="ARBA" id="ARBA00022833"/>
    </source>
</evidence>
<dbReference type="Pfam" id="PF10585">
    <property type="entry name" value="UBA_E1_SCCH"/>
    <property type="match status" value="1"/>
</dbReference>
<dbReference type="UniPathway" id="UPA00886"/>
<dbReference type="InterPro" id="IPR023318">
    <property type="entry name" value="Ub_act_enz_dom_a_sf"/>
</dbReference>
<dbReference type="KEGG" id="clec:106666041"/>
<dbReference type="InterPro" id="IPR045886">
    <property type="entry name" value="ThiF/MoeB/HesA"/>
</dbReference>
<feature type="domain" description="THIF-type NAD/FAD binding fold" evidence="16">
    <location>
        <begin position="5"/>
        <end position="398"/>
    </location>
</feature>
<comment type="subcellular location">
    <subcellularLocation>
        <location evidence="1">Nucleus</location>
    </subcellularLocation>
</comment>
<dbReference type="Gene3D" id="3.50.50.80">
    <property type="entry name" value="Ubiquitin-activating enzyme E1, inactive adenylation domain, subdomain 1"/>
    <property type="match status" value="1"/>
</dbReference>
<keyword evidence="10" id="KW-0539">Nucleus</keyword>
<feature type="binding site" evidence="13">
    <location>
        <begin position="23"/>
        <end position="28"/>
    </location>
    <ligand>
        <name>ATP</name>
        <dbReference type="ChEBI" id="CHEBI:30616"/>
    </ligand>
</feature>
<feature type="compositionally biased region" description="Acidic residues" evidence="15">
    <location>
        <begin position="586"/>
        <end position="597"/>
    </location>
</feature>
<dbReference type="GO" id="GO:0046872">
    <property type="term" value="F:metal ion binding"/>
    <property type="evidence" value="ECO:0007669"/>
    <property type="project" value="UniProtKB-KW"/>
</dbReference>
<keyword evidence="20" id="KW-1185">Reference proteome</keyword>
<accession>A0A8I6RMZ8</accession>
<feature type="binding site" evidence="13">
    <location>
        <position position="47"/>
    </location>
    <ligand>
        <name>ATP</name>
        <dbReference type="ChEBI" id="CHEBI:30616"/>
    </ligand>
</feature>
<evidence type="ECO:0000256" key="13">
    <source>
        <dbReference type="PIRSR" id="PIRSR039133-2"/>
    </source>
</evidence>
<evidence type="ECO:0000256" key="15">
    <source>
        <dbReference type="SAM" id="MobiDB-lite"/>
    </source>
</evidence>
<evidence type="ECO:0000313" key="20">
    <source>
        <dbReference type="Proteomes" id="UP000494040"/>
    </source>
</evidence>
<dbReference type="Pfam" id="PF14732">
    <property type="entry name" value="UAE_UbL"/>
    <property type="match status" value="1"/>
</dbReference>
<evidence type="ECO:0000256" key="9">
    <source>
        <dbReference type="ARBA" id="ARBA00022840"/>
    </source>
</evidence>
<evidence type="ECO:0000313" key="19">
    <source>
        <dbReference type="EnsemblMetazoa" id="XP_014248402.1"/>
    </source>
</evidence>
<dbReference type="RefSeq" id="XP_014248402.1">
    <property type="nucleotide sequence ID" value="XM_014392916.2"/>
</dbReference>
<evidence type="ECO:0000256" key="1">
    <source>
        <dbReference type="ARBA" id="ARBA00004123"/>
    </source>
</evidence>
<feature type="region of interest" description="Disordered" evidence="15">
    <location>
        <begin position="207"/>
        <end position="233"/>
    </location>
</feature>